<reference evidence="9" key="1">
    <citation type="journal article" date="2015" name="Plant Cell">
        <title>Coordinated rates of evolution between interacting plastid and nuclear genes in Geraniaceae.</title>
        <authorList>
            <person name="Zhang J."/>
            <person name="Ruhlman T.A."/>
            <person name="Sabir J."/>
            <person name="Blazier J.C."/>
            <person name="Jansen R.K."/>
        </authorList>
    </citation>
    <scope>NUCLEOTIDE SEQUENCE</scope>
</reference>
<dbReference type="InterPro" id="IPR007630">
    <property type="entry name" value="RNA_pol_sigma70_r4"/>
</dbReference>
<organism evidence="9">
    <name type="scientific">Erodium foetidum</name>
    <dbReference type="NCBI Taxonomy" id="337372"/>
    <lineage>
        <taxon>Eukaryota</taxon>
        <taxon>Viridiplantae</taxon>
        <taxon>Streptophyta</taxon>
        <taxon>Embryophyta</taxon>
        <taxon>Tracheophyta</taxon>
        <taxon>Spermatophyta</taxon>
        <taxon>Magnoliopsida</taxon>
        <taxon>eudicotyledons</taxon>
        <taxon>Gunneridae</taxon>
        <taxon>Pentapetalae</taxon>
        <taxon>rosids</taxon>
        <taxon>malvids</taxon>
        <taxon>Geraniales</taxon>
        <taxon>Geraniaceae</taxon>
        <taxon>Erodium</taxon>
    </lineage>
</organism>
<dbReference type="GO" id="GO:0006352">
    <property type="term" value="P:DNA-templated transcription initiation"/>
    <property type="evidence" value="ECO:0007669"/>
    <property type="project" value="InterPro"/>
</dbReference>
<dbReference type="PRINTS" id="PR00046">
    <property type="entry name" value="SIGMA70FCT"/>
</dbReference>
<dbReference type="CDD" id="cd06171">
    <property type="entry name" value="Sigma70_r4"/>
    <property type="match status" value="1"/>
</dbReference>
<dbReference type="InterPro" id="IPR013324">
    <property type="entry name" value="RNA_pol_sigma_r3/r4-like"/>
</dbReference>
<feature type="compositionally biased region" description="Low complexity" evidence="6">
    <location>
        <begin position="7"/>
        <end position="28"/>
    </location>
</feature>
<evidence type="ECO:0000259" key="7">
    <source>
        <dbReference type="Pfam" id="PF04542"/>
    </source>
</evidence>
<name>A0A0G2STR5_9ROSI</name>
<evidence type="ECO:0000256" key="6">
    <source>
        <dbReference type="SAM" id="MobiDB-lite"/>
    </source>
</evidence>
<sequence>MEAARDSFSSKTSCRSCASSTSPAPAVTSMPLAQKFPTSVLLQEQCDEYKLSCVSSGKRKHPRLYSSYRFAPCIHWEAGTSGRRLMATGTSGKEDYSNSAMETEKLMDVEANSEKALPGSIQKAMLDNDPEIIANDLDGPQSHSWTKFFFHGEVTVRSLRLHERRSKKRRVLKLKDVVHEIHRSGKMKEGIERNGTVKSFYSRHRTKVTAEEELELIARTQDLLRLEEVKNRLKSDIGHEPNLVEWSKEVGISCRVLHSRIRSGISSRDKLIYANQWVMADVAQQYLYCGLSYMDLFMAGISGLMRSIEKFDPRYGCRFSTYAFWWVREAVYRKGVVQSYTYIDLSVTMHKLLDKISRVRKLCIEEGNCSPTKEDIAGRMGITVDKLEKLLILKRLRDPIEVRITDDFVDPDDEDPWLTFEKEMMREYILDLMTNLLTPRQRQIIRLRYGLEDGRPNRLSEIGVKLGISRERARQLEIRALQRMRQCIESEGLMEAWPIQA</sequence>
<evidence type="ECO:0000256" key="1">
    <source>
        <dbReference type="ARBA" id="ARBA00007788"/>
    </source>
</evidence>
<dbReference type="InterPro" id="IPR050239">
    <property type="entry name" value="Sigma-70_RNA_pol_init_factors"/>
</dbReference>
<dbReference type="PANTHER" id="PTHR30603">
    <property type="entry name" value="RNA POLYMERASE SIGMA FACTOR RPO"/>
    <property type="match status" value="1"/>
</dbReference>
<dbReference type="SUPFAM" id="SSF88946">
    <property type="entry name" value="Sigma2 domain of RNA polymerase sigma factors"/>
    <property type="match status" value="1"/>
</dbReference>
<dbReference type="GO" id="GO:0003677">
    <property type="term" value="F:DNA binding"/>
    <property type="evidence" value="ECO:0007669"/>
    <property type="project" value="UniProtKB-KW"/>
</dbReference>
<dbReference type="Gene3D" id="1.20.120.1810">
    <property type="match status" value="1"/>
</dbReference>
<proteinExistence type="evidence at transcript level"/>
<accession>A0A0G2STR5</accession>
<comment type="similarity">
    <text evidence="1">Belongs to the sigma-70 factor family.</text>
</comment>
<dbReference type="InterPro" id="IPR007627">
    <property type="entry name" value="RNA_pol_sigma70_r2"/>
</dbReference>
<dbReference type="InterPro" id="IPR013325">
    <property type="entry name" value="RNA_pol_sigma_r2"/>
</dbReference>
<evidence type="ECO:0000256" key="2">
    <source>
        <dbReference type="ARBA" id="ARBA00023015"/>
    </source>
</evidence>
<dbReference type="AlphaFoldDB" id="A0A0G2STR5"/>
<keyword evidence="4" id="KW-0238">DNA-binding</keyword>
<protein>
    <submittedName>
        <fullName evidence="9">Sigma factor</fullName>
    </submittedName>
</protein>
<dbReference type="PANTHER" id="PTHR30603:SF45">
    <property type="entry name" value="RNA POLYMERASE SIGMA FACTOR SIGF, CHLOROPLASTIC"/>
    <property type="match status" value="1"/>
</dbReference>
<dbReference type="Pfam" id="PF04545">
    <property type="entry name" value="Sigma70_r4"/>
    <property type="match status" value="1"/>
</dbReference>
<keyword evidence="5" id="KW-0804">Transcription</keyword>
<dbReference type="Gene3D" id="1.20.140.160">
    <property type="match status" value="1"/>
</dbReference>
<dbReference type="GO" id="GO:0016987">
    <property type="term" value="F:sigma factor activity"/>
    <property type="evidence" value="ECO:0007669"/>
    <property type="project" value="UniProtKB-KW"/>
</dbReference>
<dbReference type="EMBL" id="KJ916996">
    <property type="protein sequence ID" value="AKC88765.1"/>
    <property type="molecule type" value="mRNA"/>
</dbReference>
<dbReference type="InterPro" id="IPR000943">
    <property type="entry name" value="RNA_pol_sigma70"/>
</dbReference>
<dbReference type="Pfam" id="PF04542">
    <property type="entry name" value="Sigma70_r2"/>
    <property type="match status" value="1"/>
</dbReference>
<evidence type="ECO:0000256" key="5">
    <source>
        <dbReference type="ARBA" id="ARBA00023163"/>
    </source>
</evidence>
<dbReference type="SUPFAM" id="SSF88659">
    <property type="entry name" value="Sigma3 and sigma4 domains of RNA polymerase sigma factors"/>
    <property type="match status" value="2"/>
</dbReference>
<evidence type="ECO:0000256" key="4">
    <source>
        <dbReference type="ARBA" id="ARBA00023125"/>
    </source>
</evidence>
<evidence type="ECO:0000256" key="3">
    <source>
        <dbReference type="ARBA" id="ARBA00023082"/>
    </source>
</evidence>
<dbReference type="InterPro" id="IPR014284">
    <property type="entry name" value="RNA_pol_sigma-70_dom"/>
</dbReference>
<keyword evidence="2" id="KW-0805">Transcription regulation</keyword>
<keyword evidence="3" id="KW-0731">Sigma factor</keyword>
<gene>
    <name evidence="9" type="primary">sig6</name>
</gene>
<evidence type="ECO:0000313" key="9">
    <source>
        <dbReference type="EMBL" id="AKC88765.1"/>
    </source>
</evidence>
<feature type="domain" description="RNA polymerase sigma-70 region 4" evidence="8">
    <location>
        <begin position="437"/>
        <end position="486"/>
    </location>
</feature>
<evidence type="ECO:0000259" key="8">
    <source>
        <dbReference type="Pfam" id="PF04545"/>
    </source>
</evidence>
<feature type="region of interest" description="Disordered" evidence="6">
    <location>
        <begin position="1"/>
        <end position="28"/>
    </location>
</feature>
<dbReference type="NCBIfam" id="TIGR02937">
    <property type="entry name" value="sigma70-ECF"/>
    <property type="match status" value="1"/>
</dbReference>
<feature type="domain" description="RNA polymerase sigma-70 region 2" evidence="7">
    <location>
        <begin position="282"/>
        <end position="333"/>
    </location>
</feature>